<keyword evidence="6" id="KW-0460">Magnesium</keyword>
<comment type="caution">
    <text evidence="9">The sequence shown here is derived from an EMBL/GenBank/DDBJ whole genome shotgun (WGS) entry which is preliminary data.</text>
</comment>
<dbReference type="GO" id="GO:0004518">
    <property type="term" value="F:nuclease activity"/>
    <property type="evidence" value="ECO:0007669"/>
    <property type="project" value="UniProtKB-KW"/>
</dbReference>
<name>A0A521FYT7_9BACT</name>
<evidence type="ECO:0000259" key="8">
    <source>
        <dbReference type="Pfam" id="PF01850"/>
    </source>
</evidence>
<protein>
    <recommendedName>
        <fullName evidence="8">PIN domain-containing protein</fullName>
    </recommendedName>
</protein>
<dbReference type="AlphaFoldDB" id="A0A521FYT7"/>
<dbReference type="GO" id="GO:0046872">
    <property type="term" value="F:metal ion binding"/>
    <property type="evidence" value="ECO:0007669"/>
    <property type="project" value="UniProtKB-KW"/>
</dbReference>
<comment type="similarity">
    <text evidence="7">Belongs to the PINc/VapC protein family.</text>
</comment>
<dbReference type="EMBL" id="NQJD01000049">
    <property type="protein sequence ID" value="TAA73926.1"/>
    <property type="molecule type" value="Genomic_DNA"/>
</dbReference>
<reference evidence="9" key="1">
    <citation type="submission" date="2017-07" db="EMBL/GenBank/DDBJ databases">
        <title>The cable genome - Insights into the physiology and evolution of filamentous bacteria capable of sulfide oxidation via long distance electron transfer.</title>
        <authorList>
            <person name="Thorup C."/>
            <person name="Bjerg J.T."/>
            <person name="Schreiber L."/>
            <person name="Nielsen L.P."/>
            <person name="Kjeldsen K.U."/>
            <person name="Boesen T."/>
            <person name="Boggild A."/>
            <person name="Meysman F."/>
            <person name="Geelhoed J."/>
            <person name="Schramm A."/>
        </authorList>
    </citation>
    <scope>NUCLEOTIDE SEQUENCE [LARGE SCALE GENOMIC DNA]</scope>
    <source>
        <strain evidence="9">GS</strain>
    </source>
</reference>
<keyword evidence="2" id="KW-1277">Toxin-antitoxin system</keyword>
<dbReference type="CDD" id="cd18731">
    <property type="entry name" value="PIN_NgFitB-like"/>
    <property type="match status" value="1"/>
</dbReference>
<comment type="cofactor">
    <cofactor evidence="1">
        <name>Mg(2+)</name>
        <dbReference type="ChEBI" id="CHEBI:18420"/>
    </cofactor>
</comment>
<dbReference type="Pfam" id="PF01850">
    <property type="entry name" value="PIN"/>
    <property type="match status" value="1"/>
</dbReference>
<keyword evidence="4" id="KW-0479">Metal-binding</keyword>
<sequence length="165" mass="18298">MPELNWNCRSILRISHWSLVNASSGHQCSFGGHARPKPAENVLHWLNQQNSGSLFISSITIAEICYGLRVLPVGQRRRQLETRFEAFVAQGFSGRILDFDEAAARAYAEFMGICKEKGCPMSLPDGQIAAVAHVNRLALATRNIRDFIMCGIELINPFEQPAASP</sequence>
<evidence type="ECO:0000256" key="5">
    <source>
        <dbReference type="ARBA" id="ARBA00022801"/>
    </source>
</evidence>
<evidence type="ECO:0000256" key="7">
    <source>
        <dbReference type="ARBA" id="ARBA00038093"/>
    </source>
</evidence>
<accession>A0A521FYT7</accession>
<feature type="domain" description="PIN" evidence="8">
    <location>
        <begin position="39"/>
        <end position="144"/>
    </location>
</feature>
<evidence type="ECO:0000256" key="1">
    <source>
        <dbReference type="ARBA" id="ARBA00001946"/>
    </source>
</evidence>
<evidence type="ECO:0000313" key="10">
    <source>
        <dbReference type="Proteomes" id="UP000316238"/>
    </source>
</evidence>
<evidence type="ECO:0000256" key="4">
    <source>
        <dbReference type="ARBA" id="ARBA00022723"/>
    </source>
</evidence>
<dbReference type="Gene3D" id="3.40.50.1010">
    <property type="entry name" value="5'-nuclease"/>
    <property type="match status" value="1"/>
</dbReference>
<dbReference type="SUPFAM" id="SSF88723">
    <property type="entry name" value="PIN domain-like"/>
    <property type="match status" value="1"/>
</dbReference>
<organism evidence="9 10">
    <name type="scientific">Candidatus Electronema aureum</name>
    <dbReference type="NCBI Taxonomy" id="2005002"/>
    <lineage>
        <taxon>Bacteria</taxon>
        <taxon>Pseudomonadati</taxon>
        <taxon>Thermodesulfobacteriota</taxon>
        <taxon>Desulfobulbia</taxon>
        <taxon>Desulfobulbales</taxon>
        <taxon>Desulfobulbaceae</taxon>
        <taxon>Candidatus Electronema</taxon>
    </lineage>
</organism>
<dbReference type="InterPro" id="IPR029060">
    <property type="entry name" value="PIN-like_dom_sf"/>
</dbReference>
<dbReference type="InterPro" id="IPR050556">
    <property type="entry name" value="Type_II_TA_system_RNase"/>
</dbReference>
<dbReference type="PANTHER" id="PTHR33653">
    <property type="entry name" value="RIBONUCLEASE VAPC2"/>
    <property type="match status" value="1"/>
</dbReference>
<proteinExistence type="inferred from homology"/>
<evidence type="ECO:0000256" key="6">
    <source>
        <dbReference type="ARBA" id="ARBA00022842"/>
    </source>
</evidence>
<dbReference type="GO" id="GO:0016787">
    <property type="term" value="F:hydrolase activity"/>
    <property type="evidence" value="ECO:0007669"/>
    <property type="project" value="UniProtKB-KW"/>
</dbReference>
<keyword evidence="5" id="KW-0378">Hydrolase</keyword>
<dbReference type="Proteomes" id="UP000316238">
    <property type="component" value="Unassembled WGS sequence"/>
</dbReference>
<keyword evidence="10" id="KW-1185">Reference proteome</keyword>
<evidence type="ECO:0000313" key="9">
    <source>
        <dbReference type="EMBL" id="TAA73926.1"/>
    </source>
</evidence>
<keyword evidence="3" id="KW-0540">Nuclease</keyword>
<evidence type="ECO:0000256" key="3">
    <source>
        <dbReference type="ARBA" id="ARBA00022722"/>
    </source>
</evidence>
<evidence type="ECO:0000256" key="2">
    <source>
        <dbReference type="ARBA" id="ARBA00022649"/>
    </source>
</evidence>
<gene>
    <name evidence="9" type="ORF">CDV28_14914</name>
</gene>
<dbReference type="InterPro" id="IPR002716">
    <property type="entry name" value="PIN_dom"/>
</dbReference>
<dbReference type="PANTHER" id="PTHR33653:SF1">
    <property type="entry name" value="RIBONUCLEASE VAPC2"/>
    <property type="match status" value="1"/>
</dbReference>